<gene>
    <name evidence="7" type="ORF">MSPICULIGERA_LOCUS18595</name>
</gene>
<feature type="transmembrane region" description="Helical" evidence="5">
    <location>
        <begin position="270"/>
        <end position="290"/>
    </location>
</feature>
<evidence type="ECO:0000313" key="8">
    <source>
        <dbReference type="Proteomes" id="UP001177023"/>
    </source>
</evidence>
<dbReference type="Gene3D" id="1.20.1250.20">
    <property type="entry name" value="MFS general substrate transporter like domains"/>
    <property type="match status" value="1"/>
</dbReference>
<dbReference type="Pfam" id="PF07690">
    <property type="entry name" value="MFS_1"/>
    <property type="match status" value="1"/>
</dbReference>
<feature type="transmembrane region" description="Helical" evidence="5">
    <location>
        <begin position="60"/>
        <end position="80"/>
    </location>
</feature>
<dbReference type="SUPFAM" id="SSF103473">
    <property type="entry name" value="MFS general substrate transporter"/>
    <property type="match status" value="1"/>
</dbReference>
<evidence type="ECO:0000259" key="6">
    <source>
        <dbReference type="PROSITE" id="PS50850"/>
    </source>
</evidence>
<dbReference type="GO" id="GO:0005635">
    <property type="term" value="C:nuclear envelope"/>
    <property type="evidence" value="ECO:0007669"/>
    <property type="project" value="TreeGrafter"/>
</dbReference>
<feature type="transmembrane region" description="Helical" evidence="5">
    <location>
        <begin position="320"/>
        <end position="344"/>
    </location>
</feature>
<organism evidence="7 8">
    <name type="scientific">Mesorhabditis spiculigera</name>
    <dbReference type="NCBI Taxonomy" id="96644"/>
    <lineage>
        <taxon>Eukaryota</taxon>
        <taxon>Metazoa</taxon>
        <taxon>Ecdysozoa</taxon>
        <taxon>Nematoda</taxon>
        <taxon>Chromadorea</taxon>
        <taxon>Rhabditida</taxon>
        <taxon>Rhabditina</taxon>
        <taxon>Rhabditomorpha</taxon>
        <taxon>Rhabditoidea</taxon>
        <taxon>Rhabditidae</taxon>
        <taxon>Mesorhabditinae</taxon>
        <taxon>Mesorhabditis</taxon>
    </lineage>
</organism>
<dbReference type="InterPro" id="IPR011701">
    <property type="entry name" value="MFS"/>
</dbReference>
<dbReference type="PANTHER" id="PTHR24002">
    <property type="entry name" value="SOLUTE CARRIER FAMILY 22 MEMBER 18"/>
    <property type="match status" value="1"/>
</dbReference>
<keyword evidence="4 5" id="KW-0472">Membrane</keyword>
<dbReference type="AlphaFoldDB" id="A0AA36G5S0"/>
<proteinExistence type="predicted"/>
<dbReference type="PANTHER" id="PTHR24002:SF3">
    <property type="entry name" value="SOLUTE CARRIER FAMILY 22 MEMBER 18"/>
    <property type="match status" value="1"/>
</dbReference>
<feature type="transmembrane region" description="Helical" evidence="5">
    <location>
        <begin position="382"/>
        <end position="406"/>
    </location>
</feature>
<dbReference type="InterPro" id="IPR020846">
    <property type="entry name" value="MFS_dom"/>
</dbReference>
<feature type="domain" description="Major facilitator superfamily (MFS) profile" evidence="6">
    <location>
        <begin position="22"/>
        <end position="410"/>
    </location>
</feature>
<accession>A0AA36G5S0</accession>
<feature type="transmembrane region" description="Helical" evidence="5">
    <location>
        <begin position="176"/>
        <end position="195"/>
    </location>
</feature>
<dbReference type="PROSITE" id="PS50850">
    <property type="entry name" value="MFS"/>
    <property type="match status" value="1"/>
</dbReference>
<dbReference type="PRINTS" id="PR01035">
    <property type="entry name" value="TCRTETA"/>
</dbReference>
<dbReference type="InterPro" id="IPR001958">
    <property type="entry name" value="Tet-R_TetA/multi-R_MdtG-like"/>
</dbReference>
<evidence type="ECO:0000256" key="2">
    <source>
        <dbReference type="ARBA" id="ARBA00022692"/>
    </source>
</evidence>
<keyword evidence="2 5" id="KW-0812">Transmembrane</keyword>
<comment type="subcellular location">
    <subcellularLocation>
        <location evidence="1">Membrane</location>
        <topology evidence="1">Multi-pass membrane protein</topology>
    </subcellularLocation>
</comment>
<name>A0AA36G5S0_9BILA</name>
<evidence type="ECO:0000256" key="3">
    <source>
        <dbReference type="ARBA" id="ARBA00022989"/>
    </source>
</evidence>
<dbReference type="EMBL" id="CATQJA010002659">
    <property type="protein sequence ID" value="CAJ0580397.1"/>
    <property type="molecule type" value="Genomic_DNA"/>
</dbReference>
<keyword evidence="8" id="KW-1185">Reference proteome</keyword>
<reference evidence="7" key="1">
    <citation type="submission" date="2023-06" db="EMBL/GenBank/DDBJ databases">
        <authorList>
            <person name="Delattre M."/>
        </authorList>
    </citation>
    <scope>NUCLEOTIDE SEQUENCE</scope>
    <source>
        <strain evidence="7">AF72</strain>
    </source>
</reference>
<protein>
    <recommendedName>
        <fullName evidence="6">Major facilitator superfamily (MFS) profile domain-containing protein</fullName>
    </recommendedName>
</protein>
<feature type="transmembrane region" description="Helical" evidence="5">
    <location>
        <begin position="24"/>
        <end position="48"/>
    </location>
</feature>
<feature type="transmembrane region" description="Helical" evidence="5">
    <location>
        <begin position="149"/>
        <end position="170"/>
    </location>
</feature>
<feature type="transmembrane region" description="Helical" evidence="5">
    <location>
        <begin position="241"/>
        <end position="258"/>
    </location>
</feature>
<evidence type="ECO:0000256" key="1">
    <source>
        <dbReference type="ARBA" id="ARBA00004141"/>
    </source>
</evidence>
<keyword evidence="3 5" id="KW-1133">Transmembrane helix</keyword>
<sequence>MGSEATETEEYFHFRSYSIRKPIAFSYILCTLYNVTFFVQFLSFPYIVKELGISDTQYGYLQTLFGLLQVLGGPVFGHITQKYGIRAALFLCYGSTLISALMLYSANDLTTLYLSRLPVFFMHGQQAHQTLMSLLTAPGKERTNAFGRMGLTFGISFMFTPIIQILSGMVFGARGALLTIALVGFLPFFVFDHCLQRKDYDHNHEASTIRGTAPSAPVNWDGAVRVLKKPGTINLLIKKNAPIMPALMVFSVMQIHMINSFQVTQEISSMIQMMTGACIMFSNGFGVIFLRKHFDEQKILIFGTCSFLTAYVFLTYFNALWLICLIMPFTCMGMSLVATVADSLLTSVVEENEQVIVLGVATTINSFVRTFAPAASGKIMEVYGFSSFGMVGFALSLVGLAACLYYPLDPALIRKEEPKEEMKAEAEKKNE</sequence>
<comment type="caution">
    <text evidence="7">The sequence shown here is derived from an EMBL/GenBank/DDBJ whole genome shotgun (WGS) entry which is preliminary data.</text>
</comment>
<dbReference type="GO" id="GO:0022857">
    <property type="term" value="F:transmembrane transporter activity"/>
    <property type="evidence" value="ECO:0007669"/>
    <property type="project" value="InterPro"/>
</dbReference>
<dbReference type="GO" id="GO:0016020">
    <property type="term" value="C:membrane"/>
    <property type="evidence" value="ECO:0007669"/>
    <property type="project" value="UniProtKB-SubCell"/>
</dbReference>
<evidence type="ECO:0000256" key="4">
    <source>
        <dbReference type="ARBA" id="ARBA00023136"/>
    </source>
</evidence>
<feature type="non-terminal residue" evidence="7">
    <location>
        <position position="1"/>
    </location>
</feature>
<dbReference type="InterPro" id="IPR036259">
    <property type="entry name" value="MFS_trans_sf"/>
</dbReference>
<feature type="transmembrane region" description="Helical" evidence="5">
    <location>
        <begin position="297"/>
        <end position="314"/>
    </location>
</feature>
<dbReference type="Proteomes" id="UP001177023">
    <property type="component" value="Unassembled WGS sequence"/>
</dbReference>
<feature type="transmembrane region" description="Helical" evidence="5">
    <location>
        <begin position="356"/>
        <end position="376"/>
    </location>
</feature>
<evidence type="ECO:0000313" key="7">
    <source>
        <dbReference type="EMBL" id="CAJ0580397.1"/>
    </source>
</evidence>
<evidence type="ECO:0000256" key="5">
    <source>
        <dbReference type="SAM" id="Phobius"/>
    </source>
</evidence>
<feature type="transmembrane region" description="Helical" evidence="5">
    <location>
        <begin position="87"/>
        <end position="106"/>
    </location>
</feature>